<dbReference type="Pfam" id="PF00076">
    <property type="entry name" value="RRM_1"/>
    <property type="match status" value="2"/>
</dbReference>
<protein>
    <submittedName>
        <fullName evidence="5">DAZAP</fullName>
    </submittedName>
</protein>
<feature type="domain" description="RRM" evidence="4">
    <location>
        <begin position="97"/>
        <end position="174"/>
    </location>
</feature>
<keyword evidence="2 3" id="KW-0694">RNA-binding</keyword>
<organism evidence="5">
    <name type="scientific">Dugesia japonica</name>
    <name type="common">Planarian</name>
    <dbReference type="NCBI Taxonomy" id="6161"/>
    <lineage>
        <taxon>Eukaryota</taxon>
        <taxon>Metazoa</taxon>
        <taxon>Spiralia</taxon>
        <taxon>Lophotrochozoa</taxon>
        <taxon>Platyhelminthes</taxon>
        <taxon>Rhabditophora</taxon>
        <taxon>Seriata</taxon>
        <taxon>Tricladida</taxon>
        <taxon>Continenticola</taxon>
        <taxon>Geoplanoidea</taxon>
        <taxon>Dugesiidae</taxon>
        <taxon>Dugesia</taxon>
    </lineage>
</organism>
<dbReference type="EMBL" id="AB362393">
    <property type="protein sequence ID" value="BAG15905.1"/>
    <property type="molecule type" value="mRNA"/>
</dbReference>
<dbReference type="PANTHER" id="PTHR48032:SF6">
    <property type="entry name" value="RNA-BINDING (RRM_RBD_RNP MOTIFS) FAMILY PROTEIN"/>
    <property type="match status" value="1"/>
</dbReference>
<evidence type="ECO:0000256" key="1">
    <source>
        <dbReference type="ARBA" id="ARBA00022737"/>
    </source>
</evidence>
<dbReference type="InterPro" id="IPR000504">
    <property type="entry name" value="RRM_dom"/>
</dbReference>
<accession>B1Q3J0</accession>
<dbReference type="GO" id="GO:0003729">
    <property type="term" value="F:mRNA binding"/>
    <property type="evidence" value="ECO:0007669"/>
    <property type="project" value="TreeGrafter"/>
</dbReference>
<sequence>MATDDLGNEIGKLFVGGLHQSTTNESLKSYFSKFGDVVEASVMMDHRTGRSRGFGYVRYSDNEAVQKVMSTKHHLEGKEIDPKPCNVNMKGRSRRQLKIFVGGIAPEHNEETLRDFFKQFGNITELTLMKDQSGHRHRGFAFVAFDDEAVVKQLINDHILTIGNKQVEIKPMEPQANRNNNEMVNNKRGMGMGSMQGGQWPQWANPNTTGWPTSTGWGAWPQAPGGAAAAPNLWDQGAAGWTGGWGNNMGQNGNSINQHMGRSGDMMPNPWDPQMWNPNHLTTSAMQPSQASNNGWGPMTNGGWDQGHPNNQWNALGGFSMQTNSGNDWRNNMSNGMNPSAASMHGQSFAAYKR</sequence>
<feature type="domain" description="RRM" evidence="4">
    <location>
        <begin position="11"/>
        <end position="92"/>
    </location>
</feature>
<name>B1Q3J0_DUGJA</name>
<evidence type="ECO:0000259" key="4">
    <source>
        <dbReference type="PROSITE" id="PS50102"/>
    </source>
</evidence>
<reference evidence="5" key="1">
    <citation type="journal article" date="2008" name="Mech. Dev.">
        <title>Expression and functional analysis of musashi-like genes in planarian CNS regeneration.</title>
        <authorList>
            <person name="Higuchi S."/>
            <person name="Hayashi T."/>
            <person name="Tarui H."/>
            <person name="Nishimura O."/>
            <person name="Nishimura K."/>
            <person name="Shibata N."/>
            <person name="Sakamoto H."/>
            <person name="Agata K."/>
        </authorList>
    </citation>
    <scope>NUCLEOTIDE SEQUENCE</scope>
    <source>
        <strain evidence="5">SSP</strain>
    </source>
</reference>
<dbReference type="PROSITE" id="PS50102">
    <property type="entry name" value="RRM"/>
    <property type="match status" value="2"/>
</dbReference>
<keyword evidence="1" id="KW-0677">Repeat</keyword>
<evidence type="ECO:0000256" key="2">
    <source>
        <dbReference type="ARBA" id="ARBA00022884"/>
    </source>
</evidence>
<dbReference type="PANTHER" id="PTHR48032">
    <property type="entry name" value="RNA-BINDING PROTEIN MUSASHI HOMOLOG RBP6"/>
    <property type="match status" value="1"/>
</dbReference>
<evidence type="ECO:0000256" key="3">
    <source>
        <dbReference type="PROSITE-ProRule" id="PRU00176"/>
    </source>
</evidence>
<dbReference type="InterPro" id="IPR035979">
    <property type="entry name" value="RBD_domain_sf"/>
</dbReference>
<dbReference type="SUPFAM" id="SSF54928">
    <property type="entry name" value="RNA-binding domain, RBD"/>
    <property type="match status" value="2"/>
</dbReference>
<dbReference type="AlphaFoldDB" id="B1Q3J0"/>
<dbReference type="Gene3D" id="3.30.70.330">
    <property type="match status" value="2"/>
</dbReference>
<dbReference type="SMART" id="SM00360">
    <property type="entry name" value="RRM"/>
    <property type="match status" value="2"/>
</dbReference>
<dbReference type="GO" id="GO:0006417">
    <property type="term" value="P:regulation of translation"/>
    <property type="evidence" value="ECO:0007669"/>
    <property type="project" value="TreeGrafter"/>
</dbReference>
<proteinExistence type="evidence at transcript level"/>
<evidence type="ECO:0000313" key="5">
    <source>
        <dbReference type="EMBL" id="BAG15905.1"/>
    </source>
</evidence>
<gene>
    <name evidence="5" type="primary">Djdmlg</name>
</gene>
<dbReference type="InterPro" id="IPR012677">
    <property type="entry name" value="Nucleotide-bd_a/b_plait_sf"/>
</dbReference>